<dbReference type="EnsemblMetazoa" id="GPAI034353-RA">
    <property type="protein sequence ID" value="GPAI034353-PA"/>
    <property type="gene ID" value="GPAI034353"/>
</dbReference>
<organism evidence="1 2">
    <name type="scientific">Glossina pallidipes</name>
    <name type="common">Tsetse fly</name>
    <dbReference type="NCBI Taxonomy" id="7398"/>
    <lineage>
        <taxon>Eukaryota</taxon>
        <taxon>Metazoa</taxon>
        <taxon>Ecdysozoa</taxon>
        <taxon>Arthropoda</taxon>
        <taxon>Hexapoda</taxon>
        <taxon>Insecta</taxon>
        <taxon>Pterygota</taxon>
        <taxon>Neoptera</taxon>
        <taxon>Endopterygota</taxon>
        <taxon>Diptera</taxon>
        <taxon>Brachycera</taxon>
        <taxon>Muscomorpha</taxon>
        <taxon>Hippoboscoidea</taxon>
        <taxon>Glossinidae</taxon>
        <taxon>Glossina</taxon>
    </lineage>
</organism>
<reference evidence="1" key="2">
    <citation type="submission" date="2020-05" db="UniProtKB">
        <authorList>
            <consortium name="EnsemblMetazoa"/>
        </authorList>
    </citation>
    <scope>IDENTIFICATION</scope>
    <source>
        <strain evidence="1">IAEA</strain>
    </source>
</reference>
<reference evidence="2" key="1">
    <citation type="submission" date="2014-03" db="EMBL/GenBank/DDBJ databases">
        <authorList>
            <person name="Aksoy S."/>
            <person name="Warren W."/>
            <person name="Wilson R.K."/>
        </authorList>
    </citation>
    <scope>NUCLEOTIDE SEQUENCE [LARGE SCALE GENOMIC DNA]</scope>
    <source>
        <strain evidence="2">IAEA</strain>
    </source>
</reference>
<dbReference type="AlphaFoldDB" id="A0A1B0A4M4"/>
<evidence type="ECO:0000313" key="1">
    <source>
        <dbReference type="EnsemblMetazoa" id="GPAI034353-PA"/>
    </source>
</evidence>
<name>A0A1B0A4M4_GLOPL</name>
<protein>
    <submittedName>
        <fullName evidence="1">Uncharacterized protein</fullName>
    </submittedName>
</protein>
<dbReference type="Proteomes" id="UP000092445">
    <property type="component" value="Unassembled WGS sequence"/>
</dbReference>
<proteinExistence type="predicted"/>
<dbReference type="VEuPathDB" id="VectorBase:GPAI034353"/>
<evidence type="ECO:0000313" key="2">
    <source>
        <dbReference type="Proteomes" id="UP000092445"/>
    </source>
</evidence>
<sequence>MKKVTEGFKRGDKKKIFETTESAGAQPRAVILSPAARWHRLARHYVWPVDTVDLNKHHKAAADDVLTYGQLAPSTSGKPCKATDAGNICPSWYPQIGMSTAKFLEKSIILFHHDVMMLDGKLCLKNFDIHHQQTPLLSISSLLSESRCGSQQLQKRSANDDRSFSCPAEIINVAVRTGDRIAVKLALLFSELIFIHNS</sequence>
<accession>A0A1B0A4M4</accession>
<keyword evidence="2" id="KW-1185">Reference proteome</keyword>